<evidence type="ECO:0000256" key="6">
    <source>
        <dbReference type="ARBA" id="ARBA00022837"/>
    </source>
</evidence>
<evidence type="ECO:0000313" key="14">
    <source>
        <dbReference type="Proteomes" id="UP001610446"/>
    </source>
</evidence>
<evidence type="ECO:0000256" key="1">
    <source>
        <dbReference type="ARBA" id="ARBA00004782"/>
    </source>
</evidence>
<organism evidence="13 14">
    <name type="scientific">Aspergillus pseudoustus</name>
    <dbReference type="NCBI Taxonomy" id="1810923"/>
    <lineage>
        <taxon>Eukaryota</taxon>
        <taxon>Fungi</taxon>
        <taxon>Dikarya</taxon>
        <taxon>Ascomycota</taxon>
        <taxon>Pezizomycotina</taxon>
        <taxon>Eurotiomycetes</taxon>
        <taxon>Eurotiomycetidae</taxon>
        <taxon>Eurotiales</taxon>
        <taxon>Aspergillaceae</taxon>
        <taxon>Aspergillus</taxon>
        <taxon>Aspergillus subgen. Nidulantes</taxon>
    </lineage>
</organism>
<dbReference type="Gene3D" id="3.90.850.10">
    <property type="entry name" value="Fumarylacetoacetase-like, C-terminal domain"/>
    <property type="match status" value="1"/>
</dbReference>
<evidence type="ECO:0000256" key="2">
    <source>
        <dbReference type="ARBA" id="ARBA00010211"/>
    </source>
</evidence>
<proteinExistence type="inferred from homology"/>
<feature type="domain" description="Fumarylacetoacetase-like C-terminal" evidence="11">
    <location>
        <begin position="134"/>
        <end position="419"/>
    </location>
</feature>
<dbReference type="InterPro" id="IPR036462">
    <property type="entry name" value="Fumarylacetoacetase_N_sf"/>
</dbReference>
<dbReference type="PANTHER" id="PTHR43069">
    <property type="entry name" value="FUMARYLACETOACETASE"/>
    <property type="match status" value="1"/>
</dbReference>
<dbReference type="NCBIfam" id="TIGR01266">
    <property type="entry name" value="fum_ac_acetase"/>
    <property type="match status" value="1"/>
</dbReference>
<keyword evidence="8 10" id="KW-0828">Tyrosine catabolism</keyword>
<dbReference type="PANTHER" id="PTHR43069:SF2">
    <property type="entry name" value="FUMARYLACETOACETASE"/>
    <property type="match status" value="1"/>
</dbReference>
<evidence type="ECO:0000256" key="4">
    <source>
        <dbReference type="ARBA" id="ARBA00022723"/>
    </source>
</evidence>
<keyword evidence="6 10" id="KW-0106">Calcium</keyword>
<dbReference type="Pfam" id="PF01557">
    <property type="entry name" value="FAA_hydrolase"/>
    <property type="match status" value="1"/>
</dbReference>
<comment type="caution">
    <text evidence="13">The sequence shown here is derived from an EMBL/GenBank/DDBJ whole genome shotgun (WGS) entry which is preliminary data.</text>
</comment>
<evidence type="ECO:0000256" key="8">
    <source>
        <dbReference type="ARBA" id="ARBA00022878"/>
    </source>
</evidence>
<name>A0ABR4JP94_9EURO</name>
<dbReference type="InterPro" id="IPR015377">
    <property type="entry name" value="Fumarylacetoacetase_N"/>
</dbReference>
<sequence>MSPTSWLPIQHGSHFSIANIPFGIISTALSPTPRPSVAIGDFILDLRVFAKSDGFRALKSTTLDISVFNEKTLNKFAALGRSVHREVRKYLQSVFSENTPFPHILKDDVKLREQALLHRETAKNHVPLQIGTYTDFFAGKHHAENCGIIFRGPSNALQPNYLHLPVGYHSRASSVVVSGSPVRRPQGQILLQGSRSPILAASQRLDIETELGAFLCNSNPLGEPIDIDKADDYIFGYVLLNDWSARDIQAWEAVPLGPFNAKSFCSTISPWVVLPEALERFRCAPIPNETNLLPYLRERRTDSVFGIDLQVSIISKEGRRTVISRTRSSNLIYSFPQMIAHHTIGGCPLEVGDLLGSGTISGTQPGTLGSLLEMTQGGKKMIQLADGEERLFLEDGDTVVIEGRCDSGDQGGIVGFGECSGTIIPSIL</sequence>
<comment type="catalytic activity">
    <reaction evidence="10">
        <text>4-fumarylacetoacetate + H2O = acetoacetate + fumarate + H(+)</text>
        <dbReference type="Rhea" id="RHEA:10244"/>
        <dbReference type="ChEBI" id="CHEBI:13705"/>
        <dbReference type="ChEBI" id="CHEBI:15377"/>
        <dbReference type="ChEBI" id="CHEBI:15378"/>
        <dbReference type="ChEBI" id="CHEBI:18034"/>
        <dbReference type="ChEBI" id="CHEBI:29806"/>
        <dbReference type="EC" id="3.7.1.2"/>
    </reaction>
</comment>
<keyword evidence="9 10" id="KW-0585">Phenylalanine catabolism</keyword>
<dbReference type="InterPro" id="IPR011234">
    <property type="entry name" value="Fumarylacetoacetase-like_C"/>
</dbReference>
<comment type="similarity">
    <text evidence="2 10">Belongs to the FAH family.</text>
</comment>
<dbReference type="Proteomes" id="UP001610446">
    <property type="component" value="Unassembled WGS sequence"/>
</dbReference>
<accession>A0ABR4JP94</accession>
<evidence type="ECO:0000256" key="9">
    <source>
        <dbReference type="ARBA" id="ARBA00023232"/>
    </source>
</evidence>
<dbReference type="SUPFAM" id="SSF56529">
    <property type="entry name" value="FAH"/>
    <property type="match status" value="1"/>
</dbReference>
<protein>
    <recommendedName>
        <fullName evidence="3 10">Fumarylacetoacetase</fullName>
        <ecNumber evidence="3 10">3.7.1.2</ecNumber>
    </recommendedName>
    <alternativeName>
        <fullName evidence="10">Fumarylacetoacetate hydrolase</fullName>
    </alternativeName>
</protein>
<evidence type="ECO:0000256" key="7">
    <source>
        <dbReference type="ARBA" id="ARBA00022842"/>
    </source>
</evidence>
<evidence type="ECO:0000256" key="10">
    <source>
        <dbReference type="RuleBase" id="RU366008"/>
    </source>
</evidence>
<dbReference type="InterPro" id="IPR005959">
    <property type="entry name" value="Fumarylacetoacetase"/>
</dbReference>
<dbReference type="Pfam" id="PF09298">
    <property type="entry name" value="FAA_hydrolase_N"/>
    <property type="match status" value="1"/>
</dbReference>
<reference evidence="13 14" key="1">
    <citation type="submission" date="2024-07" db="EMBL/GenBank/DDBJ databases">
        <title>Section-level genome sequencing and comparative genomics of Aspergillus sections Usti and Cavernicolus.</title>
        <authorList>
            <consortium name="Lawrence Berkeley National Laboratory"/>
            <person name="Nybo J.L."/>
            <person name="Vesth T.C."/>
            <person name="Theobald S."/>
            <person name="Frisvad J.C."/>
            <person name="Larsen T.O."/>
            <person name="Kjaerboelling I."/>
            <person name="Rothschild-Mancinelli K."/>
            <person name="Lyhne E.K."/>
            <person name="Kogle M.E."/>
            <person name="Barry K."/>
            <person name="Clum A."/>
            <person name="Na H."/>
            <person name="Ledsgaard L."/>
            <person name="Lin J."/>
            <person name="Lipzen A."/>
            <person name="Kuo A."/>
            <person name="Riley R."/>
            <person name="Mondo S."/>
            <person name="Labutti K."/>
            <person name="Haridas S."/>
            <person name="Pangalinan J."/>
            <person name="Salamov A.A."/>
            <person name="Simmons B.A."/>
            <person name="Magnuson J.K."/>
            <person name="Chen J."/>
            <person name="Drula E."/>
            <person name="Henrissat B."/>
            <person name="Wiebenga A."/>
            <person name="Lubbers R.J."/>
            <person name="Gomes A.C."/>
            <person name="Makela M.R."/>
            <person name="Stajich J."/>
            <person name="Grigoriev I.V."/>
            <person name="Mortensen U.H."/>
            <person name="De Vries R.P."/>
            <person name="Baker S.E."/>
            <person name="Andersen M.R."/>
        </authorList>
    </citation>
    <scope>NUCLEOTIDE SEQUENCE [LARGE SCALE GENOMIC DNA]</scope>
    <source>
        <strain evidence="13 14">CBS 123904</strain>
    </source>
</reference>
<dbReference type="EC" id="3.7.1.2" evidence="3 10"/>
<feature type="domain" description="Fumarylacetoacetase N-terminal" evidence="12">
    <location>
        <begin position="18"/>
        <end position="127"/>
    </location>
</feature>
<evidence type="ECO:0000259" key="12">
    <source>
        <dbReference type="Pfam" id="PF09298"/>
    </source>
</evidence>
<keyword evidence="5 10" id="KW-0378">Hydrolase</keyword>
<keyword evidence="14" id="KW-1185">Reference proteome</keyword>
<evidence type="ECO:0000256" key="3">
    <source>
        <dbReference type="ARBA" id="ARBA00012094"/>
    </source>
</evidence>
<evidence type="ECO:0000256" key="5">
    <source>
        <dbReference type="ARBA" id="ARBA00022801"/>
    </source>
</evidence>
<keyword evidence="7 10" id="KW-0460">Magnesium</keyword>
<keyword evidence="4 10" id="KW-0479">Metal-binding</keyword>
<dbReference type="EMBL" id="JBFXLU010000105">
    <property type="protein sequence ID" value="KAL2841849.1"/>
    <property type="molecule type" value="Genomic_DNA"/>
</dbReference>
<evidence type="ECO:0000313" key="13">
    <source>
        <dbReference type="EMBL" id="KAL2841849.1"/>
    </source>
</evidence>
<dbReference type="SUPFAM" id="SSF63433">
    <property type="entry name" value="Fumarylacetoacetate hydrolase, FAH, N-terminal domain"/>
    <property type="match status" value="1"/>
</dbReference>
<evidence type="ECO:0000259" key="11">
    <source>
        <dbReference type="Pfam" id="PF01557"/>
    </source>
</evidence>
<gene>
    <name evidence="13" type="ORF">BJY01DRAFT_217076</name>
</gene>
<comment type="pathway">
    <text evidence="1 10">Amino-acid degradation; L-phenylalanine degradation; acetoacetate and fumarate from L-phenylalanine: step 6/6.</text>
</comment>
<dbReference type="Gene3D" id="2.30.30.230">
    <property type="entry name" value="Fumarylacetoacetase, N-terminal domain"/>
    <property type="match status" value="1"/>
</dbReference>
<comment type="cofactor">
    <cofactor evidence="10">
        <name>Mg(2+)</name>
        <dbReference type="ChEBI" id="CHEBI:18420"/>
    </cofactor>
    <cofactor evidence="10">
        <name>Ca(2+)</name>
        <dbReference type="ChEBI" id="CHEBI:29108"/>
    </cofactor>
</comment>
<dbReference type="InterPro" id="IPR036663">
    <property type="entry name" value="Fumarylacetoacetase_C_sf"/>
</dbReference>